<dbReference type="GO" id="GO:0005524">
    <property type="term" value="F:ATP binding"/>
    <property type="evidence" value="ECO:0007669"/>
    <property type="project" value="UniProtKB-KW"/>
</dbReference>
<dbReference type="InterPro" id="IPR013563">
    <property type="entry name" value="Oligopep_ABC_C"/>
</dbReference>
<evidence type="ECO:0000259" key="5">
    <source>
        <dbReference type="PROSITE" id="PS50893"/>
    </source>
</evidence>
<sequence>MSSLLELRNVSMIFEQKSGLFGKPTPIPAMTDIQLSFEPGEILALVGESGCGKTTLGKLVTGLHKPTKGQLLFQGKDVWDMNKAEFSEYRQSVQLVQQDSYAALNPMRTIFQSLSDPIVQNNLVRSRKEAYDQVCVLLNTVGLTPPEQFIEKYPHQMSGGQRQRVLLARAISLKPKLIVADEPVSMIDVSLRMAILRLMSVLNKNLGIAFIYITHDLSTARYIAQNGKMAVMYLGKIVEQGSVHEVLAAPRHPYLQALLSAVPVPNPRIAKAKRELPLKSLDMPSISNPPSGCSFHPRCLYASQTCEQTAPSLMPSGKTIVSCHHVEKVPQWTISTAN</sequence>
<dbReference type="Pfam" id="PF08352">
    <property type="entry name" value="oligo_HPY"/>
    <property type="match status" value="1"/>
</dbReference>
<dbReference type="PROSITE" id="PS00211">
    <property type="entry name" value="ABC_TRANSPORTER_1"/>
    <property type="match status" value="1"/>
</dbReference>
<dbReference type="PANTHER" id="PTHR43776:SF8">
    <property type="entry name" value="ABC TRANSPORTER, ATP-BINDING PROTEIN"/>
    <property type="match status" value="1"/>
</dbReference>
<dbReference type="NCBIfam" id="TIGR01727">
    <property type="entry name" value="oligo_HPY"/>
    <property type="match status" value="1"/>
</dbReference>
<dbReference type="Proteomes" id="UP000670947">
    <property type="component" value="Unassembled WGS sequence"/>
</dbReference>
<proteinExistence type="inferred from homology"/>
<dbReference type="SUPFAM" id="SSF52540">
    <property type="entry name" value="P-loop containing nucleoside triphosphate hydrolases"/>
    <property type="match status" value="1"/>
</dbReference>
<organism evidence="6 7">
    <name type="scientific">Paenibacillus artemisiicola</name>
    <dbReference type="NCBI Taxonomy" id="1172618"/>
    <lineage>
        <taxon>Bacteria</taxon>
        <taxon>Bacillati</taxon>
        <taxon>Bacillota</taxon>
        <taxon>Bacilli</taxon>
        <taxon>Bacillales</taxon>
        <taxon>Paenibacillaceae</taxon>
        <taxon>Paenibacillus</taxon>
    </lineage>
</organism>
<keyword evidence="2" id="KW-0813">Transport</keyword>
<dbReference type="CDD" id="cd03257">
    <property type="entry name" value="ABC_NikE_OppD_transporters"/>
    <property type="match status" value="1"/>
</dbReference>
<comment type="similarity">
    <text evidence="1">Belongs to the ABC transporter superfamily.</text>
</comment>
<dbReference type="InterPro" id="IPR027417">
    <property type="entry name" value="P-loop_NTPase"/>
</dbReference>
<dbReference type="InterPro" id="IPR003439">
    <property type="entry name" value="ABC_transporter-like_ATP-bd"/>
</dbReference>
<dbReference type="InterPro" id="IPR050319">
    <property type="entry name" value="ABC_transp_ATP-bind"/>
</dbReference>
<keyword evidence="4 6" id="KW-0067">ATP-binding</keyword>
<feature type="domain" description="ABC transporter" evidence="5">
    <location>
        <begin position="5"/>
        <end position="259"/>
    </location>
</feature>
<evidence type="ECO:0000313" key="7">
    <source>
        <dbReference type="Proteomes" id="UP000670947"/>
    </source>
</evidence>
<accession>A0ABS3WFD2</accession>
<comment type="caution">
    <text evidence="6">The sequence shown here is derived from an EMBL/GenBank/DDBJ whole genome shotgun (WGS) entry which is preliminary data.</text>
</comment>
<name>A0ABS3WFD2_9BACL</name>
<dbReference type="PANTHER" id="PTHR43776">
    <property type="entry name" value="TRANSPORT ATP-BINDING PROTEIN"/>
    <property type="match status" value="1"/>
</dbReference>
<dbReference type="InterPro" id="IPR017871">
    <property type="entry name" value="ABC_transporter-like_CS"/>
</dbReference>
<gene>
    <name evidence="6" type="ORF">I8J29_22770</name>
</gene>
<evidence type="ECO:0000256" key="2">
    <source>
        <dbReference type="ARBA" id="ARBA00022448"/>
    </source>
</evidence>
<dbReference type="Gene3D" id="3.40.50.300">
    <property type="entry name" value="P-loop containing nucleotide triphosphate hydrolases"/>
    <property type="match status" value="1"/>
</dbReference>
<evidence type="ECO:0000256" key="1">
    <source>
        <dbReference type="ARBA" id="ARBA00005417"/>
    </source>
</evidence>
<dbReference type="SMART" id="SM00382">
    <property type="entry name" value="AAA"/>
    <property type="match status" value="1"/>
</dbReference>
<dbReference type="PROSITE" id="PS50893">
    <property type="entry name" value="ABC_TRANSPORTER_2"/>
    <property type="match status" value="1"/>
</dbReference>
<reference evidence="6 7" key="1">
    <citation type="submission" date="2021-03" db="EMBL/GenBank/DDBJ databases">
        <title>Paenibacillus artemisicola MWE-103 whole genome sequence.</title>
        <authorList>
            <person name="Ham Y.J."/>
        </authorList>
    </citation>
    <scope>NUCLEOTIDE SEQUENCE [LARGE SCALE GENOMIC DNA]</scope>
    <source>
        <strain evidence="6 7">MWE-103</strain>
    </source>
</reference>
<evidence type="ECO:0000256" key="4">
    <source>
        <dbReference type="ARBA" id="ARBA00022840"/>
    </source>
</evidence>
<protein>
    <submittedName>
        <fullName evidence="6">ABC transporter ATP-binding protein</fullName>
    </submittedName>
</protein>
<keyword evidence="3" id="KW-0547">Nucleotide-binding</keyword>
<dbReference type="Pfam" id="PF00005">
    <property type="entry name" value="ABC_tran"/>
    <property type="match status" value="1"/>
</dbReference>
<dbReference type="InterPro" id="IPR003593">
    <property type="entry name" value="AAA+_ATPase"/>
</dbReference>
<dbReference type="RefSeq" id="WP_208849766.1">
    <property type="nucleotide sequence ID" value="NZ_JAGGDJ010000026.1"/>
</dbReference>
<evidence type="ECO:0000313" key="6">
    <source>
        <dbReference type="EMBL" id="MBO7747031.1"/>
    </source>
</evidence>
<keyword evidence="7" id="KW-1185">Reference proteome</keyword>
<dbReference type="EMBL" id="JAGGDJ010000026">
    <property type="protein sequence ID" value="MBO7747031.1"/>
    <property type="molecule type" value="Genomic_DNA"/>
</dbReference>
<evidence type="ECO:0000256" key="3">
    <source>
        <dbReference type="ARBA" id="ARBA00022741"/>
    </source>
</evidence>